<comment type="catalytic activity">
    <reaction evidence="9 10">
        <text>Release of signal peptides from bacterial membrane prolipoproteins. Hydrolyzes -Xaa-Yaa-Zaa-|-(S,diacylglyceryl)Cys-, in which Xaa is hydrophobic (preferably Leu), and Yaa (Ala or Ser) and Zaa (Gly or Ala) have small, neutral side chains.</text>
        <dbReference type="EC" id="3.4.23.36"/>
    </reaction>
</comment>
<dbReference type="EC" id="3.4.23.36" evidence="9"/>
<dbReference type="GO" id="GO:0004190">
    <property type="term" value="F:aspartic-type endopeptidase activity"/>
    <property type="evidence" value="ECO:0007669"/>
    <property type="project" value="UniProtKB-UniRule"/>
</dbReference>
<evidence type="ECO:0000256" key="9">
    <source>
        <dbReference type="HAMAP-Rule" id="MF_00161"/>
    </source>
</evidence>
<evidence type="ECO:0000256" key="6">
    <source>
        <dbReference type="ARBA" id="ARBA00022801"/>
    </source>
</evidence>
<comment type="subcellular location">
    <subcellularLocation>
        <location evidence="9">Cell membrane</location>
        <topology evidence="9">Multi-pass membrane protein</topology>
    </subcellularLocation>
</comment>
<feature type="transmembrane region" description="Helical" evidence="9">
    <location>
        <begin position="168"/>
        <end position="190"/>
    </location>
</feature>
<dbReference type="GO" id="GO:0005886">
    <property type="term" value="C:plasma membrane"/>
    <property type="evidence" value="ECO:0007669"/>
    <property type="project" value="UniProtKB-SubCell"/>
</dbReference>
<feature type="transmembrane region" description="Helical" evidence="9">
    <location>
        <begin position="29"/>
        <end position="48"/>
    </location>
</feature>
<evidence type="ECO:0000256" key="7">
    <source>
        <dbReference type="ARBA" id="ARBA00022989"/>
    </source>
</evidence>
<comment type="similarity">
    <text evidence="1 9 11">Belongs to the peptidase A8 family.</text>
</comment>
<gene>
    <name evidence="9 13" type="primary">lspA</name>
    <name evidence="13" type="ORF">GCM10011309_09250</name>
</gene>
<feature type="region of interest" description="Disordered" evidence="12">
    <location>
        <begin position="1"/>
        <end position="21"/>
    </location>
</feature>
<evidence type="ECO:0000256" key="1">
    <source>
        <dbReference type="ARBA" id="ARBA00006139"/>
    </source>
</evidence>
<dbReference type="GO" id="GO:0006508">
    <property type="term" value="P:proteolysis"/>
    <property type="evidence" value="ECO:0007669"/>
    <property type="project" value="UniProtKB-KW"/>
</dbReference>
<evidence type="ECO:0000313" key="13">
    <source>
        <dbReference type="EMBL" id="GGX61447.1"/>
    </source>
</evidence>
<keyword evidence="2 9" id="KW-1003">Cell membrane</keyword>
<evidence type="ECO:0000256" key="12">
    <source>
        <dbReference type="SAM" id="MobiDB-lite"/>
    </source>
</evidence>
<dbReference type="PROSITE" id="PS00855">
    <property type="entry name" value="SPASE_II"/>
    <property type="match status" value="1"/>
</dbReference>
<keyword evidence="6 9" id="KW-0378">Hydrolase</keyword>
<evidence type="ECO:0000313" key="14">
    <source>
        <dbReference type="Proteomes" id="UP000600865"/>
    </source>
</evidence>
<keyword evidence="7 9" id="KW-1133">Transmembrane helix</keyword>
<evidence type="ECO:0000256" key="11">
    <source>
        <dbReference type="RuleBase" id="RU004181"/>
    </source>
</evidence>
<organism evidence="13 14">
    <name type="scientific">Litorimonas cladophorae</name>
    <dbReference type="NCBI Taxonomy" id="1220491"/>
    <lineage>
        <taxon>Bacteria</taxon>
        <taxon>Pseudomonadati</taxon>
        <taxon>Pseudomonadota</taxon>
        <taxon>Alphaproteobacteria</taxon>
        <taxon>Maricaulales</taxon>
        <taxon>Robiginitomaculaceae</taxon>
    </lineage>
</organism>
<comment type="caution">
    <text evidence="13">The sequence shown here is derived from an EMBL/GenBank/DDBJ whole genome shotgun (WGS) entry which is preliminary data.</text>
</comment>
<evidence type="ECO:0000256" key="8">
    <source>
        <dbReference type="ARBA" id="ARBA00023136"/>
    </source>
</evidence>
<accession>A0A918NE67</accession>
<dbReference type="EMBL" id="BMYV01000001">
    <property type="protein sequence ID" value="GGX61447.1"/>
    <property type="molecule type" value="Genomic_DNA"/>
</dbReference>
<reference evidence="13 14" key="1">
    <citation type="journal article" date="2014" name="Int. J. Syst. Evol. Microbiol.">
        <title>Complete genome sequence of Corynebacterium casei LMG S-19264T (=DSM 44701T), isolated from a smear-ripened cheese.</title>
        <authorList>
            <consortium name="US DOE Joint Genome Institute (JGI-PGF)"/>
            <person name="Walter F."/>
            <person name="Albersmeier A."/>
            <person name="Kalinowski J."/>
            <person name="Ruckert C."/>
        </authorList>
    </citation>
    <scope>NUCLEOTIDE SEQUENCE [LARGE SCALE GENOMIC DNA]</scope>
    <source>
        <strain evidence="13 14">KCTC 23968</strain>
    </source>
</reference>
<feature type="transmembrane region" description="Helical" evidence="9">
    <location>
        <begin position="135"/>
        <end position="156"/>
    </location>
</feature>
<dbReference type="PANTHER" id="PTHR33695">
    <property type="entry name" value="LIPOPROTEIN SIGNAL PEPTIDASE"/>
    <property type="match status" value="1"/>
</dbReference>
<protein>
    <recommendedName>
        <fullName evidence="9">Lipoprotein signal peptidase</fullName>
        <ecNumber evidence="9">3.4.23.36</ecNumber>
    </recommendedName>
    <alternativeName>
        <fullName evidence="9">Prolipoprotein signal peptidase</fullName>
    </alternativeName>
    <alternativeName>
        <fullName evidence="9">Signal peptidase II</fullName>
        <shortName evidence="9">SPase II</shortName>
    </alternativeName>
</protein>
<keyword evidence="13" id="KW-0449">Lipoprotein</keyword>
<keyword evidence="14" id="KW-1185">Reference proteome</keyword>
<proteinExistence type="inferred from homology"/>
<comment type="function">
    <text evidence="9 10">This protein specifically catalyzes the removal of signal peptides from prolipoproteins.</text>
</comment>
<dbReference type="Pfam" id="PF01252">
    <property type="entry name" value="Peptidase_A8"/>
    <property type="match status" value="1"/>
</dbReference>
<evidence type="ECO:0000256" key="3">
    <source>
        <dbReference type="ARBA" id="ARBA00022670"/>
    </source>
</evidence>
<keyword evidence="4 9" id="KW-0812">Transmembrane</keyword>
<dbReference type="Proteomes" id="UP000600865">
    <property type="component" value="Unassembled WGS sequence"/>
</dbReference>
<keyword evidence="8 9" id="KW-0472">Membrane</keyword>
<name>A0A918NE67_9PROT</name>
<evidence type="ECO:0000256" key="10">
    <source>
        <dbReference type="RuleBase" id="RU000594"/>
    </source>
</evidence>
<evidence type="ECO:0000256" key="4">
    <source>
        <dbReference type="ARBA" id="ARBA00022692"/>
    </source>
</evidence>
<dbReference type="AlphaFoldDB" id="A0A918NE67"/>
<feature type="compositionally biased region" description="Polar residues" evidence="12">
    <location>
        <begin position="12"/>
        <end position="21"/>
    </location>
</feature>
<dbReference type="HAMAP" id="MF_00161">
    <property type="entry name" value="LspA"/>
    <property type="match status" value="1"/>
</dbReference>
<dbReference type="PANTHER" id="PTHR33695:SF1">
    <property type="entry name" value="LIPOPROTEIN SIGNAL PEPTIDASE"/>
    <property type="match status" value="1"/>
</dbReference>
<feature type="transmembrane region" description="Helical" evidence="9">
    <location>
        <begin position="106"/>
        <end position="123"/>
    </location>
</feature>
<feature type="active site" evidence="9">
    <location>
        <position position="157"/>
    </location>
</feature>
<dbReference type="NCBIfam" id="TIGR00077">
    <property type="entry name" value="lspA"/>
    <property type="match status" value="1"/>
</dbReference>
<evidence type="ECO:0000256" key="5">
    <source>
        <dbReference type="ARBA" id="ARBA00022750"/>
    </source>
</evidence>
<feature type="active site" evidence="9">
    <location>
        <position position="174"/>
    </location>
</feature>
<dbReference type="PRINTS" id="PR00781">
    <property type="entry name" value="LIPOSIGPTASE"/>
</dbReference>
<keyword evidence="5 9" id="KW-0064">Aspartyl protease</keyword>
<comment type="pathway">
    <text evidence="9">Protein modification; lipoprotein biosynthesis (signal peptide cleavage).</text>
</comment>
<dbReference type="InterPro" id="IPR001872">
    <property type="entry name" value="Peptidase_A8"/>
</dbReference>
<sequence>MLSRVSSGMGANMTNLAENPQSTATDKPLGWAGFALLGGAIPAVLVALDQLSKWATTRFFDLPMSICSTADPRLTHEVSPIADLSLLCNRGISWGLLQGDSSVKRWALTVFAFLMTLALLYVLRKTKDRLGQFSLCLVIAGAVGNAIDRLFFGAVTDMIDFSDIGFKFVFNVADSYITIGVIGLFVSSFINDRREKAANSPKSED</sequence>
<evidence type="ECO:0000256" key="2">
    <source>
        <dbReference type="ARBA" id="ARBA00022475"/>
    </source>
</evidence>
<keyword evidence="3 9" id="KW-0645">Protease</keyword>